<protein>
    <submittedName>
        <fullName evidence="3">Serine hydrolase domain-containing protein</fullName>
    </submittedName>
</protein>
<feature type="transmembrane region" description="Helical" evidence="1">
    <location>
        <begin position="457"/>
        <end position="479"/>
    </location>
</feature>
<evidence type="ECO:0000313" key="3">
    <source>
        <dbReference type="EMBL" id="GAA0244913.1"/>
    </source>
</evidence>
<proteinExistence type="predicted"/>
<keyword evidence="1" id="KW-1133">Transmembrane helix</keyword>
<dbReference type="InterPro" id="IPR001466">
    <property type="entry name" value="Beta-lactam-related"/>
</dbReference>
<gene>
    <name evidence="3" type="ORF">GCM10010492_50310</name>
</gene>
<organism evidence="3 4">
    <name type="scientific">Saccharothrix mutabilis subsp. mutabilis</name>
    <dbReference type="NCBI Taxonomy" id="66855"/>
    <lineage>
        <taxon>Bacteria</taxon>
        <taxon>Bacillati</taxon>
        <taxon>Actinomycetota</taxon>
        <taxon>Actinomycetes</taxon>
        <taxon>Pseudonocardiales</taxon>
        <taxon>Pseudonocardiaceae</taxon>
        <taxon>Saccharothrix</taxon>
    </lineage>
</organism>
<dbReference type="GO" id="GO:0016787">
    <property type="term" value="F:hydrolase activity"/>
    <property type="evidence" value="ECO:0007669"/>
    <property type="project" value="UniProtKB-KW"/>
</dbReference>
<evidence type="ECO:0000256" key="1">
    <source>
        <dbReference type="SAM" id="Phobius"/>
    </source>
</evidence>
<keyword evidence="1" id="KW-0812">Transmembrane</keyword>
<dbReference type="RefSeq" id="WP_343936342.1">
    <property type="nucleotide sequence ID" value="NZ_BAAABU010000013.1"/>
</dbReference>
<evidence type="ECO:0000313" key="4">
    <source>
        <dbReference type="Proteomes" id="UP001500416"/>
    </source>
</evidence>
<evidence type="ECO:0000259" key="2">
    <source>
        <dbReference type="Pfam" id="PF00144"/>
    </source>
</evidence>
<dbReference type="PANTHER" id="PTHR46825">
    <property type="entry name" value="D-ALANYL-D-ALANINE-CARBOXYPEPTIDASE/ENDOPEPTIDASE AMPH"/>
    <property type="match status" value="1"/>
</dbReference>
<name>A0ABP3E0C0_9PSEU</name>
<accession>A0ABP3E0C0</accession>
<dbReference type="InterPro" id="IPR012338">
    <property type="entry name" value="Beta-lactam/transpept-like"/>
</dbReference>
<keyword evidence="4" id="KW-1185">Reference proteome</keyword>
<dbReference type="Gene3D" id="3.40.710.10">
    <property type="entry name" value="DD-peptidase/beta-lactamase superfamily"/>
    <property type="match status" value="1"/>
</dbReference>
<dbReference type="EMBL" id="BAAABU010000013">
    <property type="protein sequence ID" value="GAA0244913.1"/>
    <property type="molecule type" value="Genomic_DNA"/>
</dbReference>
<comment type="caution">
    <text evidence="3">The sequence shown here is derived from an EMBL/GenBank/DDBJ whole genome shotgun (WGS) entry which is preliminary data.</text>
</comment>
<dbReference type="InterPro" id="IPR050491">
    <property type="entry name" value="AmpC-like"/>
</dbReference>
<feature type="transmembrane region" description="Helical" evidence="1">
    <location>
        <begin position="416"/>
        <end position="437"/>
    </location>
</feature>
<feature type="transmembrane region" description="Helical" evidence="1">
    <location>
        <begin position="377"/>
        <end position="395"/>
    </location>
</feature>
<dbReference type="PANTHER" id="PTHR46825:SF9">
    <property type="entry name" value="BETA-LACTAMASE-RELATED DOMAIN-CONTAINING PROTEIN"/>
    <property type="match status" value="1"/>
</dbReference>
<dbReference type="Proteomes" id="UP001500416">
    <property type="component" value="Unassembled WGS sequence"/>
</dbReference>
<dbReference type="Pfam" id="PF00144">
    <property type="entry name" value="Beta-lactamase"/>
    <property type="match status" value="1"/>
</dbReference>
<keyword evidence="3" id="KW-0378">Hydrolase</keyword>
<keyword evidence="1" id="KW-0472">Membrane</keyword>
<feature type="domain" description="Beta-lactamase-related" evidence="2">
    <location>
        <begin position="39"/>
        <end position="346"/>
    </location>
</feature>
<sequence length="501" mass="52837">MWQRGTWWRGLFVVVVALVLGAVPGGPVFAGERLDTAAVDRFVVEFARQAAYPGVAVAITKGDQVLHVAGYGKDSSGAPVTAATPMPVASVSKSFTALAVMRLVEAGRVELDAPVRTYLPDFRVDDPRGERITVRQLLTHTSGITDGTLAEKSLPQPGSLAEAVVRAGRATLATEPGTKYAYTNTNYHLAARLVEVVSGEPFADHLRRHVLDPIGMRATSHVALTPRDLPGAVAKGHVYAYGASVPTAEPERFVAGSDGLVSTAEDMAKWLVVHNSGGRTASGERVLSEWGMATMRRAEGDSTYAMGWDTGDDGRVRHGGIWFTYAAGQVLLPSGHGIAVLVNTGVALTHEGTTALEDGLATLVTGGTPDVGSGTRLIVDLVLAALTLVSLALGVRNLRRVGRWARRFGDRPWWRLALRLAPRLVPLGVLVALPAITTLVAGGRDISHVQLAHYSPALVVWVAVAAVLNLGVGVARGVALVRLRGAVRPGPSVPSPQLTAR</sequence>
<reference evidence="4" key="1">
    <citation type="journal article" date="2019" name="Int. J. Syst. Evol. Microbiol.">
        <title>The Global Catalogue of Microorganisms (GCM) 10K type strain sequencing project: providing services to taxonomists for standard genome sequencing and annotation.</title>
        <authorList>
            <consortium name="The Broad Institute Genomics Platform"/>
            <consortium name="The Broad Institute Genome Sequencing Center for Infectious Disease"/>
            <person name="Wu L."/>
            <person name="Ma J."/>
        </authorList>
    </citation>
    <scope>NUCLEOTIDE SEQUENCE [LARGE SCALE GENOMIC DNA]</scope>
    <source>
        <strain evidence="4">JCM 3380</strain>
    </source>
</reference>
<dbReference type="SUPFAM" id="SSF56601">
    <property type="entry name" value="beta-lactamase/transpeptidase-like"/>
    <property type="match status" value="1"/>
</dbReference>